<keyword evidence="4" id="KW-1185">Reference proteome</keyword>
<evidence type="ECO:0000256" key="2">
    <source>
        <dbReference type="SAM" id="Phobius"/>
    </source>
</evidence>
<dbReference type="EMBL" id="JAFBEH010000015">
    <property type="protein sequence ID" value="MBM7642603.1"/>
    <property type="molecule type" value="Genomic_DNA"/>
</dbReference>
<keyword evidence="2" id="KW-1133">Transmembrane helix</keyword>
<dbReference type="Proteomes" id="UP000697472">
    <property type="component" value="Unassembled WGS sequence"/>
</dbReference>
<sequence>MIFCLVTYTTDYLTVPLDFVFLYALGRLADPKRKRLEWFFFSIFTVLTVEVLAYVLLILVFPALFRLSADTISSNNWIMVLSYLLIIPFYFFIAFAMRLDFSSIRHYKKGMHPWGFYLGVALIFFFYAYTHIEGVLMVIIPGYLPIYYRFQSYFILANILMLALILVYLNHRSKQLLEEKLAQEERETLKNLQEYNEHIEDQYKELRSFKHDYENIMLTLRSSMESQDIDKVKEVYNQVVKPSLTTISDEIDVWQLEHIKAPTLKGFLSSKMIEAKQLGMQLDLDCHLVLMQDYQTVSLIIACLNQIFERAFELNKAYKDPLHFRYVELKDRSCLRLELPLREETLLFDQKFRLKDFKEEFPNLDLDYFSEENCQVFAIHLPKNQEEG</sequence>
<dbReference type="PANTHER" id="PTHR40448">
    <property type="entry name" value="TWO-COMPONENT SENSOR HISTIDINE KINASE"/>
    <property type="match status" value="1"/>
</dbReference>
<keyword evidence="2" id="KW-0472">Membrane</keyword>
<evidence type="ECO:0000256" key="1">
    <source>
        <dbReference type="SAM" id="Coils"/>
    </source>
</evidence>
<keyword evidence="3" id="KW-0418">Kinase</keyword>
<feature type="coiled-coil region" evidence="1">
    <location>
        <begin position="182"/>
        <end position="212"/>
    </location>
</feature>
<feature type="transmembrane region" description="Helical" evidence="2">
    <location>
        <begin position="116"/>
        <end position="144"/>
    </location>
</feature>
<accession>A0ABS2PRC6</accession>
<dbReference type="GO" id="GO:0016301">
    <property type="term" value="F:kinase activity"/>
    <property type="evidence" value="ECO:0007669"/>
    <property type="project" value="UniProtKB-KW"/>
</dbReference>
<organism evidence="3 4">
    <name type="scientific">Streptococcus loxodontisalivarius</name>
    <dbReference type="NCBI Taxonomy" id="1349415"/>
    <lineage>
        <taxon>Bacteria</taxon>
        <taxon>Bacillati</taxon>
        <taxon>Bacillota</taxon>
        <taxon>Bacilli</taxon>
        <taxon>Lactobacillales</taxon>
        <taxon>Streptococcaceae</taxon>
        <taxon>Streptococcus</taxon>
    </lineage>
</organism>
<proteinExistence type="predicted"/>
<reference evidence="3 4" key="1">
    <citation type="submission" date="2021-01" db="EMBL/GenBank/DDBJ databases">
        <title>Genomic Encyclopedia of Type Strains, Phase IV (KMG-IV): sequencing the most valuable type-strain genomes for metagenomic binning, comparative biology and taxonomic classification.</title>
        <authorList>
            <person name="Goeker M."/>
        </authorList>
    </citation>
    <scope>NUCLEOTIDE SEQUENCE [LARGE SCALE GENOMIC DNA]</scope>
    <source>
        <strain evidence="3 4">DSM 27382</strain>
    </source>
</reference>
<name>A0ABS2PRC6_9STRE</name>
<evidence type="ECO:0000313" key="4">
    <source>
        <dbReference type="Proteomes" id="UP000697472"/>
    </source>
</evidence>
<comment type="caution">
    <text evidence="3">The sequence shown here is derived from an EMBL/GenBank/DDBJ whole genome shotgun (WGS) entry which is preliminary data.</text>
</comment>
<keyword evidence="3" id="KW-0808">Transferase</keyword>
<feature type="transmembrane region" description="Helical" evidence="2">
    <location>
        <begin position="6"/>
        <end position="26"/>
    </location>
</feature>
<protein>
    <submittedName>
        <fullName evidence="3">Sensor histidine kinase YesM</fullName>
    </submittedName>
</protein>
<keyword evidence="2" id="KW-0812">Transmembrane</keyword>
<gene>
    <name evidence="3" type="ORF">JOC28_000900</name>
</gene>
<feature type="transmembrane region" description="Helical" evidence="2">
    <location>
        <begin position="38"/>
        <end position="65"/>
    </location>
</feature>
<feature type="transmembrane region" description="Helical" evidence="2">
    <location>
        <begin position="77"/>
        <end position="96"/>
    </location>
</feature>
<evidence type="ECO:0000313" key="3">
    <source>
        <dbReference type="EMBL" id="MBM7642603.1"/>
    </source>
</evidence>
<dbReference type="RefSeq" id="WP_205009445.1">
    <property type="nucleotide sequence ID" value="NZ_JAFBEH010000015.1"/>
</dbReference>
<keyword evidence="1" id="KW-0175">Coiled coil</keyword>
<dbReference type="PANTHER" id="PTHR40448:SF1">
    <property type="entry name" value="TWO-COMPONENT SENSOR HISTIDINE KINASE"/>
    <property type="match status" value="1"/>
</dbReference>
<feature type="transmembrane region" description="Helical" evidence="2">
    <location>
        <begin position="150"/>
        <end position="169"/>
    </location>
</feature>